<evidence type="ECO:0000313" key="1">
    <source>
        <dbReference type="EMBL" id="MBO3083014.1"/>
    </source>
</evidence>
<keyword evidence="2" id="KW-1185">Reference proteome</keyword>
<dbReference type="Proteomes" id="UP000678317">
    <property type="component" value="Unassembled WGS sequence"/>
</dbReference>
<gene>
    <name evidence="1" type="ORF">J4035_00025</name>
</gene>
<organism evidence="1 2">
    <name type="scientific">Cellulomonas fengjieae</name>
    <dbReference type="NCBI Taxonomy" id="2819978"/>
    <lineage>
        <taxon>Bacteria</taxon>
        <taxon>Bacillati</taxon>
        <taxon>Actinomycetota</taxon>
        <taxon>Actinomycetes</taxon>
        <taxon>Micrococcales</taxon>
        <taxon>Cellulomonadaceae</taxon>
        <taxon>Cellulomonas</taxon>
    </lineage>
</organism>
<evidence type="ECO:0000313" key="2">
    <source>
        <dbReference type="Proteomes" id="UP000678317"/>
    </source>
</evidence>
<comment type="caution">
    <text evidence="1">The sequence shown here is derived from an EMBL/GenBank/DDBJ whole genome shotgun (WGS) entry which is preliminary data.</text>
</comment>
<accession>A0ABS3SCG1</accession>
<reference evidence="1 2" key="1">
    <citation type="submission" date="2021-03" db="EMBL/GenBank/DDBJ databases">
        <title>novel species in genus Cellulomonas.</title>
        <authorList>
            <person name="Zhang G."/>
        </authorList>
    </citation>
    <scope>NUCLEOTIDE SEQUENCE [LARGE SCALE GENOMIC DNA]</scope>
    <source>
        <strain evidence="2">zg-ZUI188</strain>
    </source>
</reference>
<proteinExistence type="predicted"/>
<protein>
    <submittedName>
        <fullName evidence="1">Uncharacterized protein</fullName>
    </submittedName>
</protein>
<dbReference type="RefSeq" id="WP_208288087.1">
    <property type="nucleotide sequence ID" value="NZ_CP074404.1"/>
</dbReference>
<sequence>MRVLLDELVSVDYGFMTIEPFGGALSPKLSESRGGQRNGLCGAALPGALSFVVGLNTGSVPVRIELHDDAPPPDPDWEDVVEASLTPVEAEPYLLSSFDHAEPLDLPTDRSLRARWSAHGMDEAHQCGAEEGEPPVDRYLLQLWPAPPAADRVVRCGSEEARYWHCVAEQTPPPPTPEERERARIAQEAADQAREEAARRAWDEREETAAWGGRPPSDDLRAWGWRARQLAGQDRDLVDAIAGLDPDQQRALAAWAATRACERAAILDRPGVAAALADIARGATPAAPWTGFGEAWDALFPPEPDDQDDAGAPLSAVVMTISLSPASAARTPLAPEAAAIDAILSAADPHPGTAAAGAVDGLGSGALDRDACFAEALAVVRSLGAR</sequence>
<name>A0ABS3SCG1_9CELL</name>
<dbReference type="EMBL" id="JAGFBM010000001">
    <property type="protein sequence ID" value="MBO3083014.1"/>
    <property type="molecule type" value="Genomic_DNA"/>
</dbReference>